<evidence type="ECO:0000313" key="3">
    <source>
        <dbReference type="Proteomes" id="UP000623467"/>
    </source>
</evidence>
<gene>
    <name evidence="2" type="ORF">MSAN_01558600</name>
</gene>
<dbReference type="EMBL" id="JACAZH010000013">
    <property type="protein sequence ID" value="KAF7351271.1"/>
    <property type="molecule type" value="Genomic_DNA"/>
</dbReference>
<dbReference type="Proteomes" id="UP000623467">
    <property type="component" value="Unassembled WGS sequence"/>
</dbReference>
<keyword evidence="3" id="KW-1185">Reference proteome</keyword>
<evidence type="ECO:0000256" key="1">
    <source>
        <dbReference type="SAM" id="MobiDB-lite"/>
    </source>
</evidence>
<comment type="caution">
    <text evidence="2">The sequence shown here is derived from an EMBL/GenBank/DDBJ whole genome shotgun (WGS) entry which is preliminary data.</text>
</comment>
<protein>
    <submittedName>
        <fullName evidence="2">Uncharacterized protein</fullName>
    </submittedName>
</protein>
<evidence type="ECO:0000313" key="2">
    <source>
        <dbReference type="EMBL" id="KAF7351271.1"/>
    </source>
</evidence>
<sequence length="248" mass="27944">MPCDPLLTHLLKYLCYLLTHRRITGDHSLSLPSLTHLPSPIDSFARFLWYDALALSTQYKIYLTNPSMAGFSAEHLQAMWACLRRGTARRIEVSRAALAQPDTDRTQVTELASSLAAPGIRAVNERALYIVAAQRRWHRTERASALNTCRARAAALHSRFYLPPRCMQRDRACGLGLRLVMLPEHVRASQRRIPFRRRYTFLPTNCEWHSGAGDEVSDRDVPYVRQAPGPTPCNATRADDAPADLAPP</sequence>
<reference evidence="2" key="1">
    <citation type="submission" date="2020-05" db="EMBL/GenBank/DDBJ databases">
        <title>Mycena genomes resolve the evolution of fungal bioluminescence.</title>
        <authorList>
            <person name="Tsai I.J."/>
        </authorList>
    </citation>
    <scope>NUCLEOTIDE SEQUENCE</scope>
    <source>
        <strain evidence="2">160909Yilan</strain>
    </source>
</reference>
<dbReference type="AlphaFoldDB" id="A0A8H6Y315"/>
<accession>A0A8H6Y315</accession>
<feature type="region of interest" description="Disordered" evidence="1">
    <location>
        <begin position="213"/>
        <end position="248"/>
    </location>
</feature>
<organism evidence="2 3">
    <name type="scientific">Mycena sanguinolenta</name>
    <dbReference type="NCBI Taxonomy" id="230812"/>
    <lineage>
        <taxon>Eukaryota</taxon>
        <taxon>Fungi</taxon>
        <taxon>Dikarya</taxon>
        <taxon>Basidiomycota</taxon>
        <taxon>Agaricomycotina</taxon>
        <taxon>Agaricomycetes</taxon>
        <taxon>Agaricomycetidae</taxon>
        <taxon>Agaricales</taxon>
        <taxon>Marasmiineae</taxon>
        <taxon>Mycenaceae</taxon>
        <taxon>Mycena</taxon>
    </lineage>
</organism>
<proteinExistence type="predicted"/>
<name>A0A8H6Y315_9AGAR</name>